<dbReference type="Pfam" id="PF00106">
    <property type="entry name" value="adh_short"/>
    <property type="match status" value="1"/>
</dbReference>
<reference evidence="3" key="1">
    <citation type="submission" date="2020-02" db="EMBL/GenBank/DDBJ databases">
        <authorList>
            <person name="Meier V. D."/>
        </authorList>
    </citation>
    <scope>NUCLEOTIDE SEQUENCE</scope>
    <source>
        <strain evidence="3">AVDCRST_MAG48</strain>
    </source>
</reference>
<comment type="similarity">
    <text evidence="1">Belongs to the short-chain dehydrogenases/reductases (SDR) family.</text>
</comment>
<evidence type="ECO:0000256" key="2">
    <source>
        <dbReference type="ARBA" id="ARBA00023002"/>
    </source>
</evidence>
<proteinExistence type="inferred from homology"/>
<accession>A0A6J4KFV4</accession>
<dbReference type="Gene3D" id="3.40.50.720">
    <property type="entry name" value="NAD(P)-binding Rossmann-like Domain"/>
    <property type="match status" value="1"/>
</dbReference>
<dbReference type="CDD" id="cd05233">
    <property type="entry name" value="SDR_c"/>
    <property type="match status" value="1"/>
</dbReference>
<dbReference type="PANTHER" id="PTHR43639:SF1">
    <property type="entry name" value="SHORT-CHAIN DEHYDROGENASE_REDUCTASE FAMILY PROTEIN"/>
    <property type="match status" value="1"/>
</dbReference>
<dbReference type="PRINTS" id="PR00081">
    <property type="entry name" value="GDHRDH"/>
</dbReference>
<dbReference type="PANTHER" id="PTHR43639">
    <property type="entry name" value="OXIDOREDUCTASE, SHORT-CHAIN DEHYDROGENASE/REDUCTASE FAMILY (AFU_ORTHOLOGUE AFUA_5G02870)"/>
    <property type="match status" value="1"/>
</dbReference>
<dbReference type="SUPFAM" id="SSF51735">
    <property type="entry name" value="NAD(P)-binding Rossmann-fold domains"/>
    <property type="match status" value="1"/>
</dbReference>
<keyword evidence="2" id="KW-0560">Oxidoreductase</keyword>
<evidence type="ECO:0000256" key="1">
    <source>
        <dbReference type="ARBA" id="ARBA00006484"/>
    </source>
</evidence>
<name>A0A6J4KFV4_9ACTN</name>
<evidence type="ECO:0000313" key="3">
    <source>
        <dbReference type="EMBL" id="CAA9304842.1"/>
    </source>
</evidence>
<gene>
    <name evidence="3" type="ORF">AVDCRST_MAG48-1614</name>
</gene>
<protein>
    <submittedName>
        <fullName evidence="3">Short-chain dehydrogenase</fullName>
    </submittedName>
</protein>
<dbReference type="EMBL" id="CADCTS010000234">
    <property type="protein sequence ID" value="CAA9304842.1"/>
    <property type="molecule type" value="Genomic_DNA"/>
</dbReference>
<dbReference type="GO" id="GO:0016491">
    <property type="term" value="F:oxidoreductase activity"/>
    <property type="evidence" value="ECO:0007669"/>
    <property type="project" value="UniProtKB-KW"/>
</dbReference>
<dbReference type="AlphaFoldDB" id="A0A6J4KFV4"/>
<organism evidence="3">
    <name type="scientific">uncultured Friedmanniella sp</name>
    <dbReference type="NCBI Taxonomy" id="335381"/>
    <lineage>
        <taxon>Bacteria</taxon>
        <taxon>Bacillati</taxon>
        <taxon>Actinomycetota</taxon>
        <taxon>Actinomycetes</taxon>
        <taxon>Propionibacteriales</taxon>
        <taxon>Nocardioidaceae</taxon>
        <taxon>Friedmanniella</taxon>
        <taxon>environmental samples</taxon>
    </lineage>
</organism>
<dbReference type="InterPro" id="IPR036291">
    <property type="entry name" value="NAD(P)-bd_dom_sf"/>
</dbReference>
<sequence length="246" mass="25992">MAGLDGRVALVTGGASGLGRATCVALAERGVHAVAADVDEAGAKATVETIEAAGGSAEAVRLDVTVEEDRTALVGALFERFGARFDILVNVAGIDRPGYLTDVDEGAYAQVFAVNCHGPVFLMQAFLNGYLGVRTEDTEAEIFNVISISAVTVGSGAVAYNSSKAAFAKATEIFQTEVREFSHPCRIQGIMPAAMDTPMMEQWGIPAERMMDPGEVAAEIVHALGRPRGVLGQNLIFTPRPEYFPR</sequence>
<dbReference type="InterPro" id="IPR002347">
    <property type="entry name" value="SDR_fam"/>
</dbReference>